<dbReference type="Proteomes" id="UP000763088">
    <property type="component" value="Unassembled WGS sequence"/>
</dbReference>
<protein>
    <submittedName>
        <fullName evidence="1">Uncharacterized protein</fullName>
    </submittedName>
</protein>
<reference evidence="1" key="1">
    <citation type="submission" date="2019-04" db="EMBL/GenBank/DDBJ databases">
        <title>Evolution of Biomass-Degrading Anaerobic Consortia Revealed by Metagenomics.</title>
        <authorList>
            <person name="Peng X."/>
        </authorList>
    </citation>
    <scope>NUCLEOTIDE SEQUENCE</scope>
    <source>
        <strain evidence="1">SIG141</strain>
    </source>
</reference>
<accession>A0A928BRF5</accession>
<comment type="caution">
    <text evidence="1">The sequence shown here is derived from an EMBL/GenBank/DDBJ whole genome shotgun (WGS) entry which is preliminary data.</text>
</comment>
<dbReference type="EMBL" id="SUYD01000002">
    <property type="protein sequence ID" value="MBE6265268.1"/>
    <property type="molecule type" value="Genomic_DNA"/>
</dbReference>
<gene>
    <name evidence="1" type="ORF">E7102_02165</name>
</gene>
<sequence>MVKKICKNAHGVKVNRCCASCEHKCIEKDGTRVCAQMMIKLEQQFKCKQWLMSDGLKNAGKGGGEVRLKGTTEVIIK</sequence>
<name>A0A928BRF5_XYLRU</name>
<proteinExistence type="predicted"/>
<evidence type="ECO:0000313" key="2">
    <source>
        <dbReference type="Proteomes" id="UP000763088"/>
    </source>
</evidence>
<dbReference type="AlphaFoldDB" id="A0A928BRF5"/>
<evidence type="ECO:0000313" key="1">
    <source>
        <dbReference type="EMBL" id="MBE6265268.1"/>
    </source>
</evidence>
<organism evidence="1 2">
    <name type="scientific">Xylanibacter ruminicola</name>
    <name type="common">Prevotella ruminicola</name>
    <dbReference type="NCBI Taxonomy" id="839"/>
    <lineage>
        <taxon>Bacteria</taxon>
        <taxon>Pseudomonadati</taxon>
        <taxon>Bacteroidota</taxon>
        <taxon>Bacteroidia</taxon>
        <taxon>Bacteroidales</taxon>
        <taxon>Prevotellaceae</taxon>
        <taxon>Xylanibacter</taxon>
    </lineage>
</organism>